<reference evidence="2 4" key="1">
    <citation type="submission" date="2020-08" db="EMBL/GenBank/DDBJ databases">
        <title>Emergence and comparative genomics analysis of Citrobacter in Fennec fox imported from North Africa to China.</title>
        <authorList>
            <person name="Zheng B."/>
        </authorList>
    </citation>
    <scope>NUCLEOTIDE SEQUENCE [LARGE SCALE GENOMIC DNA]</scope>
    <source>
        <strain evidence="2 4">FF371</strain>
    </source>
</reference>
<evidence type="ECO:0000313" key="2">
    <source>
        <dbReference type="EMBL" id="MBC2646450.1"/>
    </source>
</evidence>
<comment type="caution">
    <text evidence="3">The sequence shown here is derived from an EMBL/GenBank/DDBJ whole genome shotgun (WGS) entry which is preliminary data.</text>
</comment>
<protein>
    <submittedName>
        <fullName evidence="3">Uncharacterized protein</fullName>
    </submittedName>
</protein>
<keyword evidence="4" id="KW-1185">Reference proteome</keyword>
<name>A0A4R0KCJ3_CITBR</name>
<keyword evidence="1" id="KW-0812">Transmembrane</keyword>
<dbReference type="AlphaFoldDB" id="A0A4R0KCJ3"/>
<keyword evidence="1" id="KW-1133">Transmembrane helix</keyword>
<keyword evidence="1" id="KW-0472">Membrane</keyword>
<dbReference type="EMBL" id="JACXSK010000009">
    <property type="protein sequence ID" value="MBD3124303.1"/>
    <property type="molecule type" value="Genomic_DNA"/>
</dbReference>
<proteinExistence type="predicted"/>
<dbReference type="Proteomes" id="UP000605024">
    <property type="component" value="Unassembled WGS sequence"/>
</dbReference>
<evidence type="ECO:0000313" key="3">
    <source>
        <dbReference type="EMBL" id="MBD3124303.1"/>
    </source>
</evidence>
<dbReference type="EMBL" id="JACLAH010000002">
    <property type="protein sequence ID" value="MBC2646450.1"/>
    <property type="molecule type" value="Genomic_DNA"/>
</dbReference>
<evidence type="ECO:0000313" key="4">
    <source>
        <dbReference type="Proteomes" id="UP000586346"/>
    </source>
</evidence>
<feature type="transmembrane region" description="Helical" evidence="1">
    <location>
        <begin position="50"/>
        <end position="70"/>
    </location>
</feature>
<organism evidence="3 5">
    <name type="scientific">Citrobacter braakii</name>
    <dbReference type="NCBI Taxonomy" id="57706"/>
    <lineage>
        <taxon>Bacteria</taxon>
        <taxon>Pseudomonadati</taxon>
        <taxon>Pseudomonadota</taxon>
        <taxon>Gammaproteobacteria</taxon>
        <taxon>Enterobacterales</taxon>
        <taxon>Enterobacteriaceae</taxon>
        <taxon>Citrobacter</taxon>
        <taxon>Citrobacter freundii complex</taxon>
    </lineage>
</organism>
<accession>A0A4R0KCJ3</accession>
<reference evidence="3" key="2">
    <citation type="submission" date="2020-09" db="EMBL/GenBank/DDBJ databases">
        <title>Characterization of IncC plasmids in Enterobacterales of food-producing animals originating from China.</title>
        <authorList>
            <person name="Zhang Y."/>
            <person name="Lei C.-W."/>
        </authorList>
    </citation>
    <scope>NUCLEOTIDE SEQUENCE</scope>
    <source>
        <strain evidence="3">CC1</strain>
    </source>
</reference>
<feature type="transmembrane region" description="Helical" evidence="1">
    <location>
        <begin position="25"/>
        <end position="44"/>
    </location>
</feature>
<evidence type="ECO:0000313" key="5">
    <source>
        <dbReference type="Proteomes" id="UP000605024"/>
    </source>
</evidence>
<dbReference type="Proteomes" id="UP000586346">
    <property type="component" value="Unassembled WGS sequence"/>
</dbReference>
<sequence>MSWNIPDKKIIQPVPSIRWGRDSGIFFSLLITVVLLFSLLYYITHNNESFYYAFVISLIIFLAFIIYLGLRLFQRGLSLEKNEMILTEGSNIDCKWSEWASDYLSVVDYSYLFPEDSQMLNLLEENEFNAIGARALNFPESIGYTALFHELLAPIRARLMDVTSENGLIINFIVGQVSGVSTWQSFLLAWKQLGLSDAIINSSEFIFHNYVLNIDEWLSVTEDKFRLIIVGEKSTDINNKHPGTGDGMCAFLFAPAILIKQNNIAEKARLYRSISTNEDNLIKDLNNLIFYQASVGMVDNFLIGKNSNKKDVAKAAVVLNEHNKNLEQYYAELYVGIHGEFDIWVMLMFSLLNIKDIDAVDLIFSESDGNIILSRVKKIRSRE</sequence>
<evidence type="ECO:0000256" key="1">
    <source>
        <dbReference type="SAM" id="Phobius"/>
    </source>
</evidence>
<dbReference type="RefSeq" id="WP_049268750.1">
    <property type="nucleotide sequence ID" value="NZ_CBDITX010000013.1"/>
</dbReference>
<gene>
    <name evidence="2" type="ORF">H6P72_07390</name>
    <name evidence="3" type="ORF">ID160_16675</name>
</gene>